<proteinExistence type="predicted"/>
<gene>
    <name evidence="1" type="ORF">SAMN05421504_102674</name>
</gene>
<name>A0A1H2ZW69_9PSEU</name>
<sequence length="239" mass="24609">MCAAGVVAVVATGCAKATPSAPPPSSAAPQVAAQAQLAERFVTALREHKGDEADGMLCPSTTTPSRETTKELATEDAPFTLENNLASVADGKLLRAVVDMSPAGQPYRGFSALIDSSAAQPCVYSVGRRAQYQQEDLDAALAIATKLVDAINKEGDGKYDRCQAMTDAEVGNLGKYFADGKTGKVTARLPVSANDVGDGDGKSVPVDIEGTFGDAPVHDRATVNVGQHCIAAFAPVAAK</sequence>
<dbReference type="EMBL" id="FNON01000002">
    <property type="protein sequence ID" value="SDX21114.1"/>
    <property type="molecule type" value="Genomic_DNA"/>
</dbReference>
<dbReference type="Proteomes" id="UP000199515">
    <property type="component" value="Unassembled WGS sequence"/>
</dbReference>
<accession>A0A1H2ZW69</accession>
<dbReference type="STRING" id="589385.SAMN05421504_102674"/>
<keyword evidence="2" id="KW-1185">Reference proteome</keyword>
<evidence type="ECO:0000313" key="2">
    <source>
        <dbReference type="Proteomes" id="UP000199515"/>
    </source>
</evidence>
<dbReference type="AlphaFoldDB" id="A0A1H2ZW69"/>
<reference evidence="1 2" key="1">
    <citation type="submission" date="2016-10" db="EMBL/GenBank/DDBJ databases">
        <authorList>
            <person name="de Groot N.N."/>
        </authorList>
    </citation>
    <scope>NUCLEOTIDE SEQUENCE [LARGE SCALE GENOMIC DNA]</scope>
    <source>
        <strain evidence="1 2">CPCC 202699</strain>
    </source>
</reference>
<protein>
    <submittedName>
        <fullName evidence="1">Uncharacterized protein</fullName>
    </submittedName>
</protein>
<evidence type="ECO:0000313" key="1">
    <source>
        <dbReference type="EMBL" id="SDX21114.1"/>
    </source>
</evidence>
<organism evidence="1 2">
    <name type="scientific">Amycolatopsis xylanica</name>
    <dbReference type="NCBI Taxonomy" id="589385"/>
    <lineage>
        <taxon>Bacteria</taxon>
        <taxon>Bacillati</taxon>
        <taxon>Actinomycetota</taxon>
        <taxon>Actinomycetes</taxon>
        <taxon>Pseudonocardiales</taxon>
        <taxon>Pseudonocardiaceae</taxon>
        <taxon>Amycolatopsis</taxon>
    </lineage>
</organism>